<name>A0A974NNK2_PERPY</name>
<dbReference type="InterPro" id="IPR012338">
    <property type="entry name" value="Beta-lactam/transpept-like"/>
</dbReference>
<proteinExistence type="predicted"/>
<feature type="transmembrane region" description="Helical" evidence="1">
    <location>
        <begin position="6"/>
        <end position="23"/>
    </location>
</feature>
<keyword evidence="1" id="KW-0472">Membrane</keyword>
<reference evidence="3 4" key="1">
    <citation type="submission" date="2021-01" db="EMBL/GenBank/DDBJ databases">
        <title>FDA dAtabase for Regulatory Grade micrObial Sequences (FDA-ARGOS): Supporting development and validation of Infectious Disease Dx tests.</title>
        <authorList>
            <person name="Nelson B."/>
            <person name="Plummer A."/>
            <person name="Tallon L."/>
            <person name="Sadzewicz L."/>
            <person name="Zhao X."/>
            <person name="Boylan J."/>
            <person name="Ott S."/>
            <person name="Bowen H."/>
            <person name="Vavikolanu K."/>
            <person name="Mehta A."/>
            <person name="Aluvathingal J."/>
            <person name="Nadendla S."/>
            <person name="Myers T."/>
            <person name="Yan Y."/>
            <person name="Sichtig H."/>
        </authorList>
    </citation>
    <scope>NUCLEOTIDE SEQUENCE [LARGE SCALE GENOMIC DNA]</scope>
    <source>
        <strain evidence="3 4">FDAARGOS_1161</strain>
    </source>
</reference>
<keyword evidence="4" id="KW-1185">Reference proteome</keyword>
<protein>
    <submittedName>
        <fullName evidence="3">Serine hydrolase</fullName>
    </submittedName>
</protein>
<dbReference type="PANTHER" id="PTHR35333">
    <property type="entry name" value="BETA-LACTAMASE"/>
    <property type="match status" value="1"/>
</dbReference>
<dbReference type="PANTHER" id="PTHR35333:SF3">
    <property type="entry name" value="BETA-LACTAMASE-TYPE TRANSPEPTIDASE FOLD CONTAINING PROTEIN"/>
    <property type="match status" value="1"/>
</dbReference>
<dbReference type="SUPFAM" id="SSF56601">
    <property type="entry name" value="beta-lactamase/transpeptidase-like"/>
    <property type="match status" value="1"/>
</dbReference>
<dbReference type="RefSeq" id="WP_051387525.1">
    <property type="nucleotide sequence ID" value="NZ_CP068053.1"/>
</dbReference>
<dbReference type="GO" id="GO:0046677">
    <property type="term" value="P:response to antibiotic"/>
    <property type="evidence" value="ECO:0007669"/>
    <property type="project" value="InterPro"/>
</dbReference>
<evidence type="ECO:0000256" key="1">
    <source>
        <dbReference type="SAM" id="Phobius"/>
    </source>
</evidence>
<gene>
    <name evidence="3" type="ORF">I6J18_03400</name>
</gene>
<dbReference type="Gene3D" id="3.40.710.10">
    <property type="entry name" value="DD-peptidase/beta-lactamase superfamily"/>
    <property type="match status" value="1"/>
</dbReference>
<dbReference type="GO" id="GO:0030655">
    <property type="term" value="P:beta-lactam antibiotic catabolic process"/>
    <property type="evidence" value="ECO:0007669"/>
    <property type="project" value="InterPro"/>
</dbReference>
<feature type="domain" description="Beta-lactamase class A catalytic" evidence="2">
    <location>
        <begin position="54"/>
        <end position="170"/>
    </location>
</feature>
<keyword evidence="1" id="KW-0812">Transmembrane</keyword>
<accession>A0A974NNK2</accession>
<dbReference type="InterPro" id="IPR000871">
    <property type="entry name" value="Beta-lactam_class-A"/>
</dbReference>
<dbReference type="Proteomes" id="UP000595254">
    <property type="component" value="Chromosome"/>
</dbReference>
<evidence type="ECO:0000259" key="2">
    <source>
        <dbReference type="Pfam" id="PF13354"/>
    </source>
</evidence>
<dbReference type="AlphaFoldDB" id="A0A974NNK2"/>
<evidence type="ECO:0000313" key="3">
    <source>
        <dbReference type="EMBL" id="QQT00967.1"/>
    </source>
</evidence>
<dbReference type="GO" id="GO:0008800">
    <property type="term" value="F:beta-lactamase activity"/>
    <property type="evidence" value="ECO:0007669"/>
    <property type="project" value="InterPro"/>
</dbReference>
<sequence>MVIAIGVIVVMIMSMFTVAIIIIRKQSKKTEPEYFHTYMHQPGTNFSFSLKQNGNEECSVHNHQKMPLASTVKLLIAIEFARQVSEGLLDKNEQISLTELDLFYIPGTDGEAHPEWLSQIRQQQLIHNSHVNLIEVAKGMMAFSSNANTEYLLRRLGLDAINQQLTLLNLREHDDLYHFCTAVMIPAYLGEQYENEQVLDKLTKMSQDEYVLLAGQLTTELADGKLQELKQKVMPMSENLQRIWSDRLPGGTTADYLHLLELINQKTVLPKNMQDILDEIVETAMTNPRNQTWLKHAGFKGGSTKWVFTLAAYFTDHHHNTTELVFFANDLEPLQLMKLQENANEFMVKIVKDKEFLKTCAKVNRGFVVPLNKAE</sequence>
<organism evidence="3 4">
    <name type="scientific">Peribacillus psychrosaccharolyticus</name>
    <name type="common">Bacillus psychrosaccharolyticus</name>
    <dbReference type="NCBI Taxonomy" id="1407"/>
    <lineage>
        <taxon>Bacteria</taxon>
        <taxon>Bacillati</taxon>
        <taxon>Bacillota</taxon>
        <taxon>Bacilli</taxon>
        <taxon>Bacillales</taxon>
        <taxon>Bacillaceae</taxon>
        <taxon>Peribacillus</taxon>
    </lineage>
</organism>
<dbReference type="InterPro" id="IPR045155">
    <property type="entry name" value="Beta-lactam_cat"/>
</dbReference>
<dbReference type="EMBL" id="CP068053">
    <property type="protein sequence ID" value="QQT00967.1"/>
    <property type="molecule type" value="Genomic_DNA"/>
</dbReference>
<evidence type="ECO:0000313" key="4">
    <source>
        <dbReference type="Proteomes" id="UP000595254"/>
    </source>
</evidence>
<keyword evidence="1" id="KW-1133">Transmembrane helix</keyword>
<dbReference type="Pfam" id="PF13354">
    <property type="entry name" value="Beta-lactamase2"/>
    <property type="match status" value="1"/>
</dbReference>
<dbReference type="KEGG" id="ppsr:I6J18_03400"/>
<keyword evidence="3" id="KW-0378">Hydrolase</keyword>